<dbReference type="OrthoDB" id="9145918at2"/>
<keyword evidence="2" id="KW-1185">Reference proteome</keyword>
<dbReference type="RefSeq" id="WP_151189140.1">
    <property type="nucleotide sequence ID" value="NZ_CP043626.1"/>
</dbReference>
<sequence>MINLTLEVIILKSGSELSESIKLAITHSKNCVKDELYGGAYISPSKITSSARNEYYQASIFRLFDGHLDHSLPPSYDEEWIKNIYLCALKTPPADLAKRVTPPSAHDWLNNSSLMRLSQDALLILHFLWHVGAVLLPMTLKKPTVKDPTTGSNFKELAAPTYPEVLALVSLPNVSHFQYTGIPDIRTVMQASAIDNFGWYAWRMVRASDWHKIEDIDPADVAECANALLAARKKEIDWITYPISPKAFFAYVQKLYPTRCQREDPQHAIKNNVQASKSSITRGEFHISDEHLECVSTWLRYQDKFIEHLKSRGLKSYESYRKSLAILNTYLFSTLLSAGVQPPLPNQFNRSHVESDKFDGLLKSIKSGRSSATVQNHLYQLDTFFNYMAAHASSDRNLAGFANPITDIDFPVVRRRSGTNKVAFESEHFPYLLHYCYAIESFATYISEKVHFEQINLYADEFRSDIASKNWNDAQKVIQTEKFGYIPVVFYKNPFFDPKKPISNSNKRMKCEPLHLLSRSVIPIIEHSVMNNERWVFYPQLNYIRHNIVALETGIRSIHIRWLDRRSYDQNIDRSRRLAQICKLHINTDKVNGAWEASVAKDVIELLDRQHTMTEWFNDPLMSEETWYDYHEDSLFGKIVTLFPNWMKQGTLHPESYMKYFKRLIYSFDLFCRYQLQIETTNQMPEALLYLDSISDPTDFLTAVKLEGEACKLIEHTPHSCRVSVVSEHIRVLPPHIIGTHITGHATEAHVIYYAKLDPAYLKTITEYQKKGIEEGWNFDISAISCIKAEEVTSKLQQAFRRNKEQALVDFGAISFDRENKDDVLSGVRTAKQRPLESLVFMPTHICPVGNQCTADVIRDLGAVPGSIMPCGSCYLSIKTVDHLPRIHGHIRVLTDECSELESYIAEARKNGASSDSLVHKANHRKFLASETISWSVTAHCLEQMLSDIKTRSSFLVEKPEIVSEHLERLELKEHTLSNLIARTSEAKSHAEFFTPQLANQVKVARNKLLAFTGDFNRMLQEAPTGFTLIDEFRGLIRSTCEVLGLSLHDLSDAMSKPMALDRPNSILKLISNSGSAPA</sequence>
<gene>
    <name evidence="1" type="ORF">F1C79_27465</name>
</gene>
<evidence type="ECO:0000313" key="2">
    <source>
        <dbReference type="Proteomes" id="UP000326659"/>
    </source>
</evidence>
<accession>A0A9X7N4N3</accession>
<protein>
    <submittedName>
        <fullName evidence="1">Uncharacterized protein</fullName>
    </submittedName>
</protein>
<proteinExistence type="predicted"/>
<dbReference type="KEGG" id="pden:F1C79_27465"/>
<dbReference type="EMBL" id="CP043626">
    <property type="protein sequence ID" value="QEY75062.1"/>
    <property type="molecule type" value="Genomic_DNA"/>
</dbReference>
<dbReference type="Proteomes" id="UP000326659">
    <property type="component" value="Chromosome"/>
</dbReference>
<evidence type="ECO:0000313" key="1">
    <source>
        <dbReference type="EMBL" id="QEY75062.1"/>
    </source>
</evidence>
<reference evidence="1 2" key="1">
    <citation type="submission" date="2019-09" db="EMBL/GenBank/DDBJ databases">
        <title>Prosopis cineraria nodule microbiome.</title>
        <authorList>
            <person name="Chaluvadi S.R."/>
            <person name="Ali R."/>
            <person name="Wang X."/>
        </authorList>
    </citation>
    <scope>NUCLEOTIDE SEQUENCE [LARGE SCALE GENOMIC DNA]</scope>
    <source>
        <strain evidence="1 2">BG1</strain>
    </source>
</reference>
<dbReference type="AlphaFoldDB" id="A0A9X7N4N3"/>
<name>A0A9X7N4N3_PSEDE</name>
<organism evidence="1 2">
    <name type="scientific">Pseudomonas denitrificans</name>
    <dbReference type="NCBI Taxonomy" id="43306"/>
    <lineage>
        <taxon>Bacteria</taxon>
        <taxon>Pseudomonadati</taxon>
        <taxon>Pseudomonadota</taxon>
        <taxon>Gammaproteobacteria</taxon>
        <taxon>Pseudomonadales</taxon>
        <taxon>Pseudomonadaceae</taxon>
        <taxon>Halopseudomonas</taxon>
    </lineage>
</organism>